<gene>
    <name evidence="1" type="ORF">PILCRDRAFT_818556</name>
</gene>
<dbReference type="HOGENOM" id="CLU_3051163_0_0_1"/>
<reference evidence="1 2" key="1">
    <citation type="submission" date="2014-04" db="EMBL/GenBank/DDBJ databases">
        <authorList>
            <consortium name="DOE Joint Genome Institute"/>
            <person name="Kuo A."/>
            <person name="Tarkka M."/>
            <person name="Buscot F."/>
            <person name="Kohler A."/>
            <person name="Nagy L.G."/>
            <person name="Floudas D."/>
            <person name="Copeland A."/>
            <person name="Barry K.W."/>
            <person name="Cichocki N."/>
            <person name="Veneault-Fourrey C."/>
            <person name="LaButti K."/>
            <person name="Lindquist E.A."/>
            <person name="Lipzen A."/>
            <person name="Lundell T."/>
            <person name="Morin E."/>
            <person name="Murat C."/>
            <person name="Sun H."/>
            <person name="Tunlid A."/>
            <person name="Henrissat B."/>
            <person name="Grigoriev I.V."/>
            <person name="Hibbett D.S."/>
            <person name="Martin F."/>
            <person name="Nordberg H.P."/>
            <person name="Cantor M.N."/>
            <person name="Hua S.X."/>
        </authorList>
    </citation>
    <scope>NUCLEOTIDE SEQUENCE [LARGE SCALE GENOMIC DNA]</scope>
    <source>
        <strain evidence="1 2">F 1598</strain>
    </source>
</reference>
<sequence>MEPLVSKYLAIRLQDHIFKFKLAGHQPFPHQHWLLYFGTNLLYAAISATLARHG</sequence>
<dbReference type="AlphaFoldDB" id="A0A0C3FXE3"/>
<protein>
    <submittedName>
        <fullName evidence="1">Uncharacterized protein</fullName>
    </submittedName>
</protein>
<dbReference type="Proteomes" id="UP000054166">
    <property type="component" value="Unassembled WGS sequence"/>
</dbReference>
<keyword evidence="2" id="KW-1185">Reference proteome</keyword>
<reference evidence="2" key="2">
    <citation type="submission" date="2015-01" db="EMBL/GenBank/DDBJ databases">
        <title>Evolutionary Origins and Diversification of the Mycorrhizal Mutualists.</title>
        <authorList>
            <consortium name="DOE Joint Genome Institute"/>
            <consortium name="Mycorrhizal Genomics Consortium"/>
            <person name="Kohler A."/>
            <person name="Kuo A."/>
            <person name="Nagy L.G."/>
            <person name="Floudas D."/>
            <person name="Copeland A."/>
            <person name="Barry K.W."/>
            <person name="Cichocki N."/>
            <person name="Veneault-Fourrey C."/>
            <person name="LaButti K."/>
            <person name="Lindquist E.A."/>
            <person name="Lipzen A."/>
            <person name="Lundell T."/>
            <person name="Morin E."/>
            <person name="Murat C."/>
            <person name="Riley R."/>
            <person name="Ohm R."/>
            <person name="Sun H."/>
            <person name="Tunlid A."/>
            <person name="Henrissat B."/>
            <person name="Grigoriev I.V."/>
            <person name="Hibbett D.S."/>
            <person name="Martin F."/>
        </authorList>
    </citation>
    <scope>NUCLEOTIDE SEQUENCE [LARGE SCALE GENOMIC DNA]</scope>
    <source>
        <strain evidence="2">F 1598</strain>
    </source>
</reference>
<evidence type="ECO:0000313" key="1">
    <source>
        <dbReference type="EMBL" id="KIM84219.1"/>
    </source>
</evidence>
<organism evidence="1 2">
    <name type="scientific">Piloderma croceum (strain F 1598)</name>
    <dbReference type="NCBI Taxonomy" id="765440"/>
    <lineage>
        <taxon>Eukaryota</taxon>
        <taxon>Fungi</taxon>
        <taxon>Dikarya</taxon>
        <taxon>Basidiomycota</taxon>
        <taxon>Agaricomycotina</taxon>
        <taxon>Agaricomycetes</taxon>
        <taxon>Agaricomycetidae</taxon>
        <taxon>Atheliales</taxon>
        <taxon>Atheliaceae</taxon>
        <taxon>Piloderma</taxon>
    </lineage>
</organism>
<name>A0A0C3FXE3_PILCF</name>
<dbReference type="EMBL" id="KN832988">
    <property type="protein sequence ID" value="KIM84219.1"/>
    <property type="molecule type" value="Genomic_DNA"/>
</dbReference>
<evidence type="ECO:0000313" key="2">
    <source>
        <dbReference type="Proteomes" id="UP000054166"/>
    </source>
</evidence>
<dbReference type="InParanoid" id="A0A0C3FXE3"/>
<proteinExistence type="predicted"/>
<accession>A0A0C3FXE3</accession>